<feature type="region of interest" description="Disordered" evidence="7">
    <location>
        <begin position="278"/>
        <end position="312"/>
    </location>
</feature>
<feature type="compositionally biased region" description="Polar residues" evidence="7">
    <location>
        <begin position="350"/>
        <end position="359"/>
    </location>
</feature>
<dbReference type="InterPro" id="IPR013867">
    <property type="entry name" value="Telomere_rpt-bd_fac_dimer_dom"/>
</dbReference>
<feature type="domain" description="Myb-like" evidence="8">
    <location>
        <begin position="545"/>
        <end position="598"/>
    </location>
</feature>
<dbReference type="GeneTree" id="ENSGT00940000158316"/>
<dbReference type="InterPro" id="IPR017930">
    <property type="entry name" value="Myb_dom"/>
</dbReference>
<evidence type="ECO:0000256" key="5">
    <source>
        <dbReference type="ARBA" id="ARBA00023242"/>
    </source>
</evidence>
<feature type="region of interest" description="Disordered" evidence="7">
    <location>
        <begin position="343"/>
        <end position="556"/>
    </location>
</feature>
<keyword evidence="2" id="KW-0158">Chromosome</keyword>
<dbReference type="InterPro" id="IPR030657">
    <property type="entry name" value="TERF2"/>
</dbReference>
<proteinExistence type="predicted"/>
<dbReference type="CDD" id="cd11660">
    <property type="entry name" value="SANT_TRF"/>
    <property type="match status" value="1"/>
</dbReference>
<dbReference type="GO" id="GO:0061820">
    <property type="term" value="P:telomeric D-loop disassembly"/>
    <property type="evidence" value="ECO:0007669"/>
    <property type="project" value="TreeGrafter"/>
</dbReference>
<keyword evidence="4" id="KW-0238">DNA-binding</keyword>
<protein>
    <submittedName>
        <fullName evidence="10">Telomeric repeat binding factor 2</fullName>
    </submittedName>
</protein>
<dbReference type="GO" id="GO:0070187">
    <property type="term" value="C:shelterin complex"/>
    <property type="evidence" value="ECO:0007669"/>
    <property type="project" value="TreeGrafter"/>
</dbReference>
<dbReference type="GeneID" id="108237371"/>
<dbReference type="GO" id="GO:0032208">
    <property type="term" value="P:negative regulation of telomere maintenance via recombination"/>
    <property type="evidence" value="ECO:0007669"/>
    <property type="project" value="TreeGrafter"/>
</dbReference>
<dbReference type="SUPFAM" id="SSF46689">
    <property type="entry name" value="Homeodomain-like"/>
    <property type="match status" value="1"/>
</dbReference>
<dbReference type="InterPro" id="IPR036507">
    <property type="entry name" value="Telomere_rpt-bd_fac_dimer_sf"/>
</dbReference>
<evidence type="ECO:0000259" key="8">
    <source>
        <dbReference type="PROSITE" id="PS50090"/>
    </source>
</evidence>
<dbReference type="AlphaFoldDB" id="A0A3Q3B7D9"/>
<evidence type="ECO:0000256" key="1">
    <source>
        <dbReference type="ARBA" id="ARBA00004574"/>
    </source>
</evidence>
<dbReference type="PANTHER" id="PTHR46833:SF1">
    <property type="entry name" value="TELOMERIC REPEAT-BINDING FACTOR 2"/>
    <property type="match status" value="1"/>
</dbReference>
<dbReference type="SUPFAM" id="SSF63600">
    <property type="entry name" value="Telomeric repeat binding factor (TRF) dimerisation domain"/>
    <property type="match status" value="1"/>
</dbReference>
<feature type="compositionally biased region" description="Polar residues" evidence="7">
    <location>
        <begin position="538"/>
        <end position="547"/>
    </location>
</feature>
<dbReference type="GO" id="GO:0003691">
    <property type="term" value="F:double-stranded telomeric DNA binding"/>
    <property type="evidence" value="ECO:0007669"/>
    <property type="project" value="TreeGrafter"/>
</dbReference>
<keyword evidence="5" id="KW-0539">Nucleus</keyword>
<dbReference type="PANTHER" id="PTHR46833">
    <property type="entry name" value="TELOMERIC REPEAT-BINDING FACTOR 2 TERF2"/>
    <property type="match status" value="1"/>
</dbReference>
<evidence type="ECO:0000256" key="2">
    <source>
        <dbReference type="ARBA" id="ARBA00022454"/>
    </source>
</evidence>
<dbReference type="GO" id="GO:0042803">
    <property type="term" value="F:protein homodimerization activity"/>
    <property type="evidence" value="ECO:0007669"/>
    <property type="project" value="InterPro"/>
</dbReference>
<dbReference type="InterPro" id="IPR001005">
    <property type="entry name" value="SANT/Myb"/>
</dbReference>
<dbReference type="GO" id="GO:0031627">
    <property type="term" value="P:telomeric loop formation"/>
    <property type="evidence" value="ECO:0007669"/>
    <property type="project" value="TreeGrafter"/>
</dbReference>
<dbReference type="GO" id="GO:0005654">
    <property type="term" value="C:nucleoplasm"/>
    <property type="evidence" value="ECO:0007669"/>
    <property type="project" value="UniProtKB-ARBA"/>
</dbReference>
<dbReference type="GO" id="GO:0003720">
    <property type="term" value="F:telomerase activity"/>
    <property type="evidence" value="ECO:0007669"/>
    <property type="project" value="TreeGrafter"/>
</dbReference>
<keyword evidence="3" id="KW-0779">Telomere</keyword>
<feature type="domain" description="HTH myb-type" evidence="9">
    <location>
        <begin position="545"/>
        <end position="602"/>
    </location>
</feature>
<dbReference type="PROSITE" id="PS50090">
    <property type="entry name" value="MYB_LIKE"/>
    <property type="match status" value="1"/>
</dbReference>
<dbReference type="OrthoDB" id="608866at2759"/>
<dbReference type="Proteomes" id="UP000264800">
    <property type="component" value="Unplaced"/>
</dbReference>
<evidence type="ECO:0000256" key="3">
    <source>
        <dbReference type="ARBA" id="ARBA00022895"/>
    </source>
</evidence>
<dbReference type="Gene3D" id="1.10.10.60">
    <property type="entry name" value="Homeodomain-like"/>
    <property type="match status" value="1"/>
</dbReference>
<feature type="compositionally biased region" description="Basic and acidic residues" evidence="7">
    <location>
        <begin position="360"/>
        <end position="374"/>
    </location>
</feature>
<comment type="subcellular location">
    <subcellularLocation>
        <location evidence="1">Chromosome</location>
        <location evidence="1">Telomere</location>
    </subcellularLocation>
</comment>
<dbReference type="STRING" id="37003.ENSKMAP00000025205"/>
<dbReference type="Gene3D" id="1.25.40.210">
    <property type="entry name" value="Telomere repeat-binding factor, dimerisation domain"/>
    <property type="match status" value="1"/>
</dbReference>
<organism evidence="10 11">
    <name type="scientific">Kryptolebias marmoratus</name>
    <name type="common">Mangrove killifish</name>
    <name type="synonym">Rivulus marmoratus</name>
    <dbReference type="NCBI Taxonomy" id="37003"/>
    <lineage>
        <taxon>Eukaryota</taxon>
        <taxon>Metazoa</taxon>
        <taxon>Chordata</taxon>
        <taxon>Craniata</taxon>
        <taxon>Vertebrata</taxon>
        <taxon>Euteleostomi</taxon>
        <taxon>Actinopterygii</taxon>
        <taxon>Neopterygii</taxon>
        <taxon>Teleostei</taxon>
        <taxon>Neoteleostei</taxon>
        <taxon>Acanthomorphata</taxon>
        <taxon>Ovalentaria</taxon>
        <taxon>Atherinomorphae</taxon>
        <taxon>Cyprinodontiformes</taxon>
        <taxon>Rivulidae</taxon>
        <taxon>Kryptolebias</taxon>
    </lineage>
</organism>
<dbReference type="Pfam" id="PF08558">
    <property type="entry name" value="TRF"/>
    <property type="match status" value="1"/>
</dbReference>
<evidence type="ECO:0000259" key="9">
    <source>
        <dbReference type="PROSITE" id="PS51294"/>
    </source>
</evidence>
<accession>A0A3Q3B7D9</accession>
<dbReference type="PROSITE" id="PS51294">
    <property type="entry name" value="HTH_MYB"/>
    <property type="match status" value="1"/>
</dbReference>
<dbReference type="Pfam" id="PF00249">
    <property type="entry name" value="Myb_DNA-binding"/>
    <property type="match status" value="1"/>
</dbReference>
<feature type="compositionally biased region" description="Basic and acidic residues" evidence="7">
    <location>
        <begin position="410"/>
        <end position="421"/>
    </location>
</feature>
<keyword evidence="6" id="KW-0131">Cell cycle</keyword>
<keyword evidence="11" id="KW-1185">Reference proteome</keyword>
<evidence type="ECO:0000313" key="11">
    <source>
        <dbReference type="Proteomes" id="UP000264800"/>
    </source>
</evidence>
<evidence type="ECO:0000256" key="7">
    <source>
        <dbReference type="SAM" id="MobiDB-lite"/>
    </source>
</evidence>
<dbReference type="Ensembl" id="ENSKMAT00000025525.1">
    <property type="protein sequence ID" value="ENSKMAP00000025205.1"/>
    <property type="gene ID" value="ENSKMAG00000018686.1"/>
</dbReference>
<dbReference type="GO" id="GO:0098505">
    <property type="term" value="F:G-rich strand telomeric DNA binding"/>
    <property type="evidence" value="ECO:0007669"/>
    <property type="project" value="TreeGrafter"/>
</dbReference>
<evidence type="ECO:0000313" key="10">
    <source>
        <dbReference type="Ensembl" id="ENSKMAP00000025205.1"/>
    </source>
</evidence>
<feature type="compositionally biased region" description="Low complexity" evidence="7">
    <location>
        <begin position="476"/>
        <end position="488"/>
    </location>
</feature>
<evidence type="ECO:0000256" key="6">
    <source>
        <dbReference type="ARBA" id="ARBA00023306"/>
    </source>
</evidence>
<dbReference type="CTD" id="192316"/>
<name>A0A3Q3B7D9_KRYMA</name>
<reference evidence="10" key="1">
    <citation type="submission" date="2025-08" db="UniProtKB">
        <authorList>
            <consortium name="Ensembl"/>
        </authorList>
    </citation>
    <scope>IDENTIFICATION</scope>
</reference>
<reference evidence="10" key="2">
    <citation type="submission" date="2025-09" db="UniProtKB">
        <authorList>
            <consortium name="Ensembl"/>
        </authorList>
    </citation>
    <scope>IDENTIFICATION</scope>
</reference>
<dbReference type="GO" id="GO:1905839">
    <property type="term" value="P:negative regulation of telomeric D-loop disassembly"/>
    <property type="evidence" value="ECO:0007669"/>
    <property type="project" value="TreeGrafter"/>
</dbReference>
<dbReference type="GO" id="GO:0031848">
    <property type="term" value="P:protection from non-homologous end joining at telomere"/>
    <property type="evidence" value="ECO:0007669"/>
    <property type="project" value="InterPro"/>
</dbReference>
<dbReference type="InterPro" id="IPR009057">
    <property type="entry name" value="Homeodomain-like_sf"/>
</dbReference>
<dbReference type="OMA" id="EKETWME"/>
<dbReference type="GO" id="GO:0032210">
    <property type="term" value="P:regulation of telomere maintenance via telomerase"/>
    <property type="evidence" value="ECO:0007669"/>
    <property type="project" value="TreeGrafter"/>
</dbReference>
<dbReference type="SMART" id="SM00717">
    <property type="entry name" value="SANT"/>
    <property type="match status" value="1"/>
</dbReference>
<dbReference type="RefSeq" id="XP_017274231.1">
    <property type="nucleotide sequence ID" value="XM_017418742.3"/>
</dbReference>
<evidence type="ECO:0000256" key="4">
    <source>
        <dbReference type="ARBA" id="ARBA00023125"/>
    </source>
</evidence>
<dbReference type="GO" id="GO:0070198">
    <property type="term" value="P:protein localization to chromosome, telomeric region"/>
    <property type="evidence" value="ECO:0007669"/>
    <property type="project" value="TreeGrafter"/>
</dbReference>
<sequence>MAEKESVNDGLFDVESIVNRWVFDYYLSLALEFFKNEQYADFSAISNVVDGICNRPVEVINNDDYHLKISLLQFLSHISNAEKLDQPSERGQRKTPLESALLLLEMMTRDFSLPQRECENVSTSLKEMIVGTFIKNGQFEKAKEALNQYFPRSVTAKKTTFMNLIRQKNKKHKIIEQMNFQSFKEEMLDFCQCLCSFTVPFLYKAAKNLVTKRLLGPDDETSEINEQNQPRSPCCLQINTVQLNFSKSSVIPRFRLEMAYNALAEGSGRKTFAQLMQEVETEAQEKERDSCSPMEASPADQPPQSDTGPQTQADSLSHYTLVRLVTEPDSQPSSQCTTAAEELETEVVTKQSPQTVSSRNDLKDTSCPLTEKEVITPTRKYPRRSTGASSLAKCSADNDEDSLDSVGNKKINDPDLHDRSNRSFIRKSNDFSSASEDKPQEELTPLTPVQRPPEPLSASPLSKKASPGDIEDYCISDSSLDSSSTVSSRPHVPQSSTPHKVTRSPLPKWKEMVQNAKETKDTWSDDESSFISRRNPRLTESTVSNSGSRRRRWTESETQKLKEGVKRFGEGNWNKIKSYYSFSDRSNVNLKDRWRTIKRVNLV</sequence>
<feature type="compositionally biased region" description="Polar residues" evidence="7">
    <location>
        <begin position="302"/>
        <end position="312"/>
    </location>
</feature>